<keyword evidence="4" id="KW-0328">Glycosyltransferase</keyword>
<organism evidence="11 12">
    <name type="scientific">Bradyrhizobium diazoefficiens</name>
    <dbReference type="NCBI Taxonomy" id="1355477"/>
    <lineage>
        <taxon>Bacteria</taxon>
        <taxon>Pseudomonadati</taxon>
        <taxon>Pseudomonadota</taxon>
        <taxon>Alphaproteobacteria</taxon>
        <taxon>Hyphomicrobiales</taxon>
        <taxon>Nitrobacteraceae</taxon>
        <taxon>Bradyrhizobium</taxon>
    </lineage>
</organism>
<evidence type="ECO:0000256" key="3">
    <source>
        <dbReference type="ARBA" id="ARBA00022502"/>
    </source>
</evidence>
<evidence type="ECO:0000256" key="9">
    <source>
        <dbReference type="ARBA" id="ARBA00023136"/>
    </source>
</evidence>
<dbReference type="AlphaFoldDB" id="A0A0E4BX50"/>
<feature type="transmembrane region" description="Helical" evidence="10">
    <location>
        <begin position="154"/>
        <end position="187"/>
    </location>
</feature>
<reference evidence="11 12" key="1">
    <citation type="submission" date="2014-11" db="EMBL/GenBank/DDBJ databases">
        <title>Symbiosis island explosion on the genome of extra-slow-growing strains of soybean bradyrhizobia with massive insertion sequences.</title>
        <authorList>
            <person name="Iida T."/>
            <person name="Minamisawa K."/>
        </authorList>
    </citation>
    <scope>NUCLEOTIDE SEQUENCE [LARGE SCALE GENOMIC DNA]</scope>
    <source>
        <strain evidence="11 12">NK6</strain>
    </source>
</reference>
<evidence type="ECO:0000256" key="10">
    <source>
        <dbReference type="SAM" id="Phobius"/>
    </source>
</evidence>
<feature type="transmembrane region" description="Helical" evidence="10">
    <location>
        <begin position="123"/>
        <end position="142"/>
    </location>
</feature>
<feature type="transmembrane region" description="Helical" evidence="10">
    <location>
        <begin position="235"/>
        <end position="255"/>
    </location>
</feature>
<dbReference type="PANTHER" id="PTHR12468:SF2">
    <property type="entry name" value="GPI MANNOSYLTRANSFERASE 2"/>
    <property type="match status" value="1"/>
</dbReference>
<keyword evidence="7" id="KW-0256">Endoplasmic reticulum</keyword>
<gene>
    <name evidence="11" type="ORF">NK6_9019</name>
</gene>
<keyword evidence="5" id="KW-0808">Transferase</keyword>
<evidence type="ECO:0000313" key="11">
    <source>
        <dbReference type="EMBL" id="BAR62163.1"/>
    </source>
</evidence>
<evidence type="ECO:0000256" key="4">
    <source>
        <dbReference type="ARBA" id="ARBA00022676"/>
    </source>
</evidence>
<keyword evidence="3" id="KW-0337">GPI-anchor biosynthesis</keyword>
<dbReference type="GO" id="GO:0016020">
    <property type="term" value="C:membrane"/>
    <property type="evidence" value="ECO:0007669"/>
    <property type="project" value="GOC"/>
</dbReference>
<evidence type="ECO:0000256" key="5">
    <source>
        <dbReference type="ARBA" id="ARBA00022679"/>
    </source>
</evidence>
<keyword evidence="6 10" id="KW-0812">Transmembrane</keyword>
<dbReference type="GO" id="GO:0004376">
    <property type="term" value="F:GPI mannosyltransferase activity"/>
    <property type="evidence" value="ECO:0007669"/>
    <property type="project" value="InterPro"/>
</dbReference>
<dbReference type="EMBL" id="AP014685">
    <property type="protein sequence ID" value="BAR62163.1"/>
    <property type="molecule type" value="Genomic_DNA"/>
</dbReference>
<evidence type="ECO:0008006" key="13">
    <source>
        <dbReference type="Google" id="ProtNLM"/>
    </source>
</evidence>
<evidence type="ECO:0000256" key="2">
    <source>
        <dbReference type="ARBA" id="ARBA00004687"/>
    </source>
</evidence>
<evidence type="ECO:0000256" key="7">
    <source>
        <dbReference type="ARBA" id="ARBA00022824"/>
    </source>
</evidence>
<sequence length="400" mass="44301">MLTYDRQTILCADHLDRVSGRKGLYYSYGCAILIFLLSRLVIALGLLFSGKYLPIAPDVWSAGPSWYHQLLQWDSQWYFRIATAGYGYNGDPTVPQTVVFYPLYPLLSRAIATVSGIDIADSMLLMSNIAGLCAIVVLFKFVREDFGDEVGHATVALLSFFPTSVVFSAGYTEPLALLLIVSFFLALKSKHFVWAALLSALASATRATGTILLAVLMWEIWIWTNRGQPLRLRAAIVYALLAISGLCLFMAYLWYAFGDPLLLFTAQSGYHLGTTMGARFISALALEPFSRMILDDWNPWGWDSWFTLLFITAIIAGSFRLPTSLTLFALGVLLLPYFSLSGGPSGFVSMGRFNLLSFPIFIILAQFGLRMKPVMIGIVGLSGAALFMDTVLFARRIWIG</sequence>
<dbReference type="PANTHER" id="PTHR12468">
    <property type="entry name" value="GPI MANNOSYLTRANSFERASE 2"/>
    <property type="match status" value="1"/>
</dbReference>
<feature type="transmembrane region" description="Helical" evidence="10">
    <location>
        <begin position="375"/>
        <end position="394"/>
    </location>
</feature>
<keyword evidence="9 10" id="KW-0472">Membrane</keyword>
<dbReference type="Pfam" id="PF04188">
    <property type="entry name" value="Mannosyl_trans2"/>
    <property type="match status" value="1"/>
</dbReference>
<name>A0A0E4BX50_9BRAD</name>
<comment type="subcellular location">
    <subcellularLocation>
        <location evidence="1">Endoplasmic reticulum membrane</location>
        <topology evidence="1">Multi-pass membrane protein</topology>
    </subcellularLocation>
</comment>
<feature type="transmembrane region" description="Helical" evidence="10">
    <location>
        <begin position="25"/>
        <end position="48"/>
    </location>
</feature>
<evidence type="ECO:0000256" key="1">
    <source>
        <dbReference type="ARBA" id="ARBA00004477"/>
    </source>
</evidence>
<comment type="pathway">
    <text evidence="2">Glycolipid biosynthesis; glycosylphosphatidylinositol-anchor biosynthesis.</text>
</comment>
<accession>A0A0E4BX50</accession>
<protein>
    <recommendedName>
        <fullName evidence="13">Glycosyltransferase RgtA/B/C/D-like domain-containing protein</fullName>
    </recommendedName>
</protein>
<proteinExistence type="predicted"/>
<keyword evidence="8 10" id="KW-1133">Transmembrane helix</keyword>
<dbReference type="InterPro" id="IPR007315">
    <property type="entry name" value="PIG-V/Gpi18"/>
</dbReference>
<feature type="transmembrane region" description="Helical" evidence="10">
    <location>
        <begin position="193"/>
        <end position="223"/>
    </location>
</feature>
<dbReference type="GO" id="GO:0006506">
    <property type="term" value="P:GPI anchor biosynthetic process"/>
    <property type="evidence" value="ECO:0007669"/>
    <property type="project" value="UniProtKB-UniPathway"/>
</dbReference>
<dbReference type="Proteomes" id="UP000063308">
    <property type="component" value="Chromosome"/>
</dbReference>
<evidence type="ECO:0000313" key="12">
    <source>
        <dbReference type="Proteomes" id="UP000063308"/>
    </source>
</evidence>
<dbReference type="GO" id="GO:0000009">
    <property type="term" value="F:alpha-1,6-mannosyltransferase activity"/>
    <property type="evidence" value="ECO:0007669"/>
    <property type="project" value="InterPro"/>
</dbReference>
<evidence type="ECO:0000256" key="8">
    <source>
        <dbReference type="ARBA" id="ARBA00022989"/>
    </source>
</evidence>
<dbReference type="UniPathway" id="UPA00196"/>
<feature type="transmembrane region" description="Helical" evidence="10">
    <location>
        <begin position="305"/>
        <end position="338"/>
    </location>
</feature>
<dbReference type="GO" id="GO:0031501">
    <property type="term" value="C:mannosyltransferase complex"/>
    <property type="evidence" value="ECO:0007669"/>
    <property type="project" value="TreeGrafter"/>
</dbReference>
<evidence type="ECO:0000256" key="6">
    <source>
        <dbReference type="ARBA" id="ARBA00022692"/>
    </source>
</evidence>